<evidence type="ECO:0000313" key="3">
    <source>
        <dbReference type="EMBL" id="EGD96372.1"/>
    </source>
</evidence>
<dbReference type="Gene3D" id="2.60.40.1970">
    <property type="entry name" value="YEATS domain"/>
    <property type="match status" value="1"/>
</dbReference>
<dbReference type="EMBL" id="GG698494">
    <property type="protein sequence ID" value="EGD96372.1"/>
    <property type="molecule type" value="Genomic_DNA"/>
</dbReference>
<evidence type="ECO:0000256" key="1">
    <source>
        <dbReference type="ARBA" id="ARBA00023242"/>
    </source>
</evidence>
<accession>F2RYH3</accession>
<dbReference type="InterPro" id="IPR055129">
    <property type="entry name" value="YEATS_dom"/>
</dbReference>
<dbReference type="OrthoDB" id="1741717at2759"/>
<gene>
    <name evidence="3" type="ORF">TESG_03820</name>
</gene>
<dbReference type="Pfam" id="PF03366">
    <property type="entry name" value="YEATS"/>
    <property type="match status" value="1"/>
</dbReference>
<evidence type="ECO:0000313" key="4">
    <source>
        <dbReference type="Proteomes" id="UP000009172"/>
    </source>
</evidence>
<name>F2RYH3_TRIT1</name>
<keyword evidence="4" id="KW-1185">Reference proteome</keyword>
<proteinExistence type="predicted"/>
<sequence>MPDVKRTIKIVTESRISFVSPCKVPSLRLAIPSSHGCGFLGWLGTWGCPTHDSCLIPVWDPNSGIEGFPLRQWSVEIHLLNDHGEPVPASVFPKVTYHLHPSFEQRATQIEQVASRSISLTE</sequence>
<dbReference type="AlphaFoldDB" id="F2RYH3"/>
<keyword evidence="1" id="KW-0539">Nucleus</keyword>
<protein>
    <recommendedName>
        <fullName evidence="2">YEATS domain-containing protein</fullName>
    </recommendedName>
</protein>
<organism evidence="3 4">
    <name type="scientific">Trichophyton tonsurans (strain CBS 112818)</name>
    <name type="common">Scalp ringworm fungus</name>
    <dbReference type="NCBI Taxonomy" id="647933"/>
    <lineage>
        <taxon>Eukaryota</taxon>
        <taxon>Fungi</taxon>
        <taxon>Dikarya</taxon>
        <taxon>Ascomycota</taxon>
        <taxon>Pezizomycotina</taxon>
        <taxon>Eurotiomycetes</taxon>
        <taxon>Eurotiomycetidae</taxon>
        <taxon>Onygenales</taxon>
        <taxon>Arthrodermataceae</taxon>
        <taxon>Trichophyton</taxon>
    </lineage>
</organism>
<dbReference type="HOGENOM" id="CLU_2028402_0_0_1"/>
<dbReference type="Proteomes" id="UP000009172">
    <property type="component" value="Unassembled WGS sequence"/>
</dbReference>
<reference evidence="4" key="1">
    <citation type="journal article" date="2012" name="MBio">
        <title>Comparative genome analysis of Trichophyton rubrum and related dermatophytes reveals candidate genes involved in infection.</title>
        <authorList>
            <person name="Martinez D.A."/>
            <person name="Oliver B.G."/>
            <person name="Graeser Y."/>
            <person name="Goldberg J.M."/>
            <person name="Li W."/>
            <person name="Martinez-Rossi N.M."/>
            <person name="Monod M."/>
            <person name="Shelest E."/>
            <person name="Barton R.C."/>
            <person name="Birch E."/>
            <person name="Brakhage A.A."/>
            <person name="Chen Z."/>
            <person name="Gurr S.J."/>
            <person name="Heiman D."/>
            <person name="Heitman J."/>
            <person name="Kosti I."/>
            <person name="Rossi A."/>
            <person name="Saif S."/>
            <person name="Samalova M."/>
            <person name="Saunders C.W."/>
            <person name="Shea T."/>
            <person name="Summerbell R.C."/>
            <person name="Xu J."/>
            <person name="Young S."/>
            <person name="Zeng Q."/>
            <person name="Birren B.W."/>
            <person name="Cuomo C.A."/>
            <person name="White T.C."/>
        </authorList>
    </citation>
    <scope>NUCLEOTIDE SEQUENCE [LARGE SCALE GENOMIC DNA]</scope>
    <source>
        <strain evidence="4">CBS 112818</strain>
    </source>
</reference>
<evidence type="ECO:0000259" key="2">
    <source>
        <dbReference type="Pfam" id="PF03366"/>
    </source>
</evidence>
<dbReference type="InterPro" id="IPR038704">
    <property type="entry name" value="YEAST_sf"/>
</dbReference>
<feature type="domain" description="YEATS" evidence="2">
    <location>
        <begin position="69"/>
        <end position="112"/>
    </location>
</feature>